<evidence type="ECO:0000256" key="6">
    <source>
        <dbReference type="ARBA" id="ARBA00022989"/>
    </source>
</evidence>
<keyword evidence="3" id="KW-0813">Transport</keyword>
<keyword evidence="5" id="KW-0653">Protein transport</keyword>
<comment type="subcellular location">
    <subcellularLocation>
        <location evidence="1">Golgi apparatus membrane</location>
        <topology evidence="1">Single-pass type IV membrane protein</topology>
    </subcellularLocation>
</comment>
<dbReference type="GO" id="GO:0048278">
    <property type="term" value="P:vesicle docking"/>
    <property type="evidence" value="ECO:0007669"/>
    <property type="project" value="TreeGrafter"/>
</dbReference>
<dbReference type="SMART" id="SM00397">
    <property type="entry name" value="t_SNARE"/>
    <property type="match status" value="1"/>
</dbReference>
<organism evidence="12 13">
    <name type="scientific">Aphanomyces astaci</name>
    <name type="common">Crayfish plague agent</name>
    <dbReference type="NCBI Taxonomy" id="112090"/>
    <lineage>
        <taxon>Eukaryota</taxon>
        <taxon>Sar</taxon>
        <taxon>Stramenopiles</taxon>
        <taxon>Oomycota</taxon>
        <taxon>Saprolegniomycetes</taxon>
        <taxon>Saprolegniales</taxon>
        <taxon>Verrucalvaceae</taxon>
        <taxon>Aphanomyces</taxon>
    </lineage>
</organism>
<evidence type="ECO:0000256" key="1">
    <source>
        <dbReference type="ARBA" id="ARBA00004409"/>
    </source>
</evidence>
<dbReference type="PROSITE" id="PS00914">
    <property type="entry name" value="SYNTAXIN"/>
    <property type="match status" value="1"/>
</dbReference>
<dbReference type="PROSITE" id="PS50192">
    <property type="entry name" value="T_SNARE"/>
    <property type="match status" value="1"/>
</dbReference>
<name>A0A6A5AYJ6_APHAT</name>
<evidence type="ECO:0000256" key="2">
    <source>
        <dbReference type="ARBA" id="ARBA00009063"/>
    </source>
</evidence>
<comment type="similarity">
    <text evidence="2">Belongs to the syntaxin family.</text>
</comment>
<dbReference type="PANTHER" id="PTHR19957">
    <property type="entry name" value="SYNTAXIN"/>
    <property type="match status" value="1"/>
</dbReference>
<dbReference type="InterPro" id="IPR006012">
    <property type="entry name" value="Syntaxin/epimorphin_CS"/>
</dbReference>
<evidence type="ECO:0000259" key="11">
    <source>
        <dbReference type="PROSITE" id="PS50192"/>
    </source>
</evidence>
<dbReference type="VEuPathDB" id="FungiDB:H257_01145"/>
<gene>
    <name evidence="12" type="ORF">AaE_001591</name>
</gene>
<evidence type="ECO:0000256" key="7">
    <source>
        <dbReference type="ARBA" id="ARBA00023034"/>
    </source>
</evidence>
<evidence type="ECO:0000256" key="3">
    <source>
        <dbReference type="ARBA" id="ARBA00022448"/>
    </source>
</evidence>
<comment type="caution">
    <text evidence="12">The sequence shown here is derived from an EMBL/GenBank/DDBJ whole genome shotgun (WGS) entry which is preliminary data.</text>
</comment>
<dbReference type="GO" id="GO:0006906">
    <property type="term" value="P:vesicle fusion"/>
    <property type="evidence" value="ECO:0007669"/>
    <property type="project" value="TreeGrafter"/>
</dbReference>
<dbReference type="CDD" id="cd15845">
    <property type="entry name" value="SNARE_syntaxin16"/>
    <property type="match status" value="1"/>
</dbReference>
<evidence type="ECO:0000256" key="4">
    <source>
        <dbReference type="ARBA" id="ARBA00022692"/>
    </source>
</evidence>
<evidence type="ECO:0000256" key="10">
    <source>
        <dbReference type="SAM" id="Phobius"/>
    </source>
</evidence>
<evidence type="ECO:0000313" key="13">
    <source>
        <dbReference type="Proteomes" id="UP000469452"/>
    </source>
</evidence>
<reference evidence="12 13" key="1">
    <citation type="submission" date="2019-06" db="EMBL/GenBank/DDBJ databases">
        <title>Genomics analysis of Aphanomyces spp. identifies a new class of oomycete effector associated with host adaptation.</title>
        <authorList>
            <person name="Gaulin E."/>
        </authorList>
    </citation>
    <scope>NUCLEOTIDE SEQUENCE [LARGE SCALE GENOMIC DNA]</scope>
    <source>
        <strain evidence="12 13">E</strain>
    </source>
</reference>
<dbReference type="AlphaFoldDB" id="A0A6A5AYJ6"/>
<protein>
    <recommendedName>
        <fullName evidence="11">t-SNARE coiled-coil homology domain-containing protein</fullName>
    </recommendedName>
</protein>
<sequence length="334" mass="38204">MAYRDLTTKFQAKRSIVNRRQQHQLNSKKPLDGISPYLSNLFSTSSKNHRRGHEALLRDVEENTLPPASRPIWADSVDKVNELARQLELKSAYSTSIPVIVLRANIIDFLQKIHTRRLMVRFDESEAQHDLEIDSLTREVSVLFRHSETSLQRLSRAVTASSSAAGTQVCVNIQRSLACRLQDLSHRFRTIQKEYMNALQTQRQKSHLFGLDDGGNASTRHSLSARQALFAQDDDDCAIEAREREIQRIAKSIVDLAAVFKALANMVIDQGTMVDCIDYNMDMVVDRMEMGMKELRRAEKYQANSRSTRCIYLLLTLISICLCILMLKHANPYY</sequence>
<dbReference type="GO" id="GO:0006886">
    <property type="term" value="P:intracellular protein transport"/>
    <property type="evidence" value="ECO:0007669"/>
    <property type="project" value="InterPro"/>
</dbReference>
<evidence type="ECO:0000256" key="8">
    <source>
        <dbReference type="ARBA" id="ARBA00023054"/>
    </source>
</evidence>
<evidence type="ECO:0000256" key="5">
    <source>
        <dbReference type="ARBA" id="ARBA00022927"/>
    </source>
</evidence>
<proteinExistence type="inferred from homology"/>
<keyword evidence="7" id="KW-0333">Golgi apparatus</keyword>
<accession>A0A6A5AYJ6</accession>
<feature type="domain" description="T-SNARE coiled-coil homology" evidence="11">
    <location>
        <begin position="236"/>
        <end position="298"/>
    </location>
</feature>
<dbReference type="PANTHER" id="PTHR19957:SF83">
    <property type="entry name" value="SYNTAXIN-16"/>
    <property type="match status" value="1"/>
</dbReference>
<dbReference type="GO" id="GO:0000139">
    <property type="term" value="C:Golgi membrane"/>
    <property type="evidence" value="ECO:0007669"/>
    <property type="project" value="UniProtKB-SubCell"/>
</dbReference>
<keyword evidence="4 10" id="KW-0812">Transmembrane</keyword>
<dbReference type="SUPFAM" id="SSF47661">
    <property type="entry name" value="t-snare proteins"/>
    <property type="match status" value="1"/>
</dbReference>
<dbReference type="EMBL" id="VJMI01003264">
    <property type="protein sequence ID" value="KAF0774713.1"/>
    <property type="molecule type" value="Genomic_DNA"/>
</dbReference>
<dbReference type="InterPro" id="IPR010989">
    <property type="entry name" value="SNARE"/>
</dbReference>
<dbReference type="GO" id="GO:0000149">
    <property type="term" value="F:SNARE binding"/>
    <property type="evidence" value="ECO:0007669"/>
    <property type="project" value="TreeGrafter"/>
</dbReference>
<keyword evidence="9 10" id="KW-0472">Membrane</keyword>
<keyword evidence="8" id="KW-0175">Coiled coil</keyword>
<dbReference type="GO" id="GO:0031201">
    <property type="term" value="C:SNARE complex"/>
    <property type="evidence" value="ECO:0007669"/>
    <property type="project" value="TreeGrafter"/>
</dbReference>
<dbReference type="InterPro" id="IPR000727">
    <property type="entry name" value="T_SNARE_dom"/>
</dbReference>
<dbReference type="Gene3D" id="1.20.58.70">
    <property type="match status" value="1"/>
</dbReference>
<feature type="transmembrane region" description="Helical" evidence="10">
    <location>
        <begin position="310"/>
        <end position="327"/>
    </location>
</feature>
<evidence type="ECO:0000256" key="9">
    <source>
        <dbReference type="ARBA" id="ARBA00023136"/>
    </source>
</evidence>
<dbReference type="InterPro" id="IPR045242">
    <property type="entry name" value="Syntaxin"/>
</dbReference>
<dbReference type="Pfam" id="PF05739">
    <property type="entry name" value="SNARE"/>
    <property type="match status" value="1"/>
</dbReference>
<keyword evidence="6 10" id="KW-1133">Transmembrane helix</keyword>
<dbReference type="Proteomes" id="UP000469452">
    <property type="component" value="Unassembled WGS sequence"/>
</dbReference>
<dbReference type="GO" id="GO:0005484">
    <property type="term" value="F:SNAP receptor activity"/>
    <property type="evidence" value="ECO:0007669"/>
    <property type="project" value="InterPro"/>
</dbReference>
<evidence type="ECO:0000313" key="12">
    <source>
        <dbReference type="EMBL" id="KAF0774713.1"/>
    </source>
</evidence>